<dbReference type="Proteomes" id="UP001597131">
    <property type="component" value="Unassembled WGS sequence"/>
</dbReference>
<evidence type="ECO:0000313" key="3">
    <source>
        <dbReference type="EMBL" id="MFD1096238.1"/>
    </source>
</evidence>
<evidence type="ECO:0000259" key="2">
    <source>
        <dbReference type="Pfam" id="PF12728"/>
    </source>
</evidence>
<gene>
    <name evidence="3" type="ORF">ACFQ3Q_10800</name>
</gene>
<accession>A0ABW3NRC8</accession>
<feature type="domain" description="Helix-turn-helix" evidence="2">
    <location>
        <begin position="71"/>
        <end position="121"/>
    </location>
</feature>
<feature type="region of interest" description="Disordered" evidence="1">
    <location>
        <begin position="44"/>
        <end position="64"/>
    </location>
</feature>
<dbReference type="InterPro" id="IPR041657">
    <property type="entry name" value="HTH_17"/>
</dbReference>
<comment type="caution">
    <text evidence="3">The sequence shown here is derived from an EMBL/GenBank/DDBJ whole genome shotgun (WGS) entry which is preliminary data.</text>
</comment>
<dbReference type="Pfam" id="PF12728">
    <property type="entry name" value="HTH_17"/>
    <property type="match status" value="1"/>
</dbReference>
<dbReference type="EMBL" id="JBHTLI010000002">
    <property type="protein sequence ID" value="MFD1096238.1"/>
    <property type="molecule type" value="Genomic_DNA"/>
</dbReference>
<name>A0ABW3NRC8_9FLAO</name>
<proteinExistence type="predicted"/>
<reference evidence="4" key="1">
    <citation type="journal article" date="2019" name="Int. J. Syst. Evol. Microbiol.">
        <title>The Global Catalogue of Microorganisms (GCM) 10K type strain sequencing project: providing services to taxonomists for standard genome sequencing and annotation.</title>
        <authorList>
            <consortium name="The Broad Institute Genomics Platform"/>
            <consortium name="The Broad Institute Genome Sequencing Center for Infectious Disease"/>
            <person name="Wu L."/>
            <person name="Ma J."/>
        </authorList>
    </citation>
    <scope>NUCLEOTIDE SEQUENCE [LARGE SCALE GENOMIC DNA]</scope>
    <source>
        <strain evidence="4">CCUG 64793</strain>
    </source>
</reference>
<organism evidence="3 4">
    <name type="scientific">Salegentibacter chungangensis</name>
    <dbReference type="NCBI Taxonomy" id="1335724"/>
    <lineage>
        <taxon>Bacteria</taxon>
        <taxon>Pseudomonadati</taxon>
        <taxon>Bacteroidota</taxon>
        <taxon>Flavobacteriia</taxon>
        <taxon>Flavobacteriales</taxon>
        <taxon>Flavobacteriaceae</taxon>
        <taxon>Salegentibacter</taxon>
    </lineage>
</organism>
<dbReference type="InterPro" id="IPR010093">
    <property type="entry name" value="SinI_DNA-bd"/>
</dbReference>
<dbReference type="NCBIfam" id="TIGR01764">
    <property type="entry name" value="excise"/>
    <property type="match status" value="1"/>
</dbReference>
<sequence length="122" mass="13898">MSSNIRIKKNCQLCNSEFIAKTTVTKYCSDNCAKIAYKARKRAEKINKARNPAPKTQSKKSDLSDIQQKDYLTVKEASLLLGCSSKSIYRMITNKTIQSVNLGQRMTRIKRTEIDTLFNQKA</sequence>
<evidence type="ECO:0000256" key="1">
    <source>
        <dbReference type="SAM" id="MobiDB-lite"/>
    </source>
</evidence>
<evidence type="ECO:0000313" key="4">
    <source>
        <dbReference type="Proteomes" id="UP001597131"/>
    </source>
</evidence>
<dbReference type="RefSeq" id="WP_380745681.1">
    <property type="nucleotide sequence ID" value="NZ_JBHTLI010000002.1"/>
</dbReference>
<protein>
    <submittedName>
        <fullName evidence="3">Helix-turn-helix domain-containing protein</fullName>
    </submittedName>
</protein>
<keyword evidence="4" id="KW-1185">Reference proteome</keyword>